<accession>A0A4R4JYT6</accession>
<name>A0A4R4JYT6_9BACT</name>
<gene>
    <name evidence="1" type="ORF">EZE20_21705</name>
</gene>
<dbReference type="Proteomes" id="UP000295706">
    <property type="component" value="Unassembled WGS sequence"/>
</dbReference>
<comment type="caution">
    <text evidence="1">The sequence shown here is derived from an EMBL/GenBank/DDBJ whole genome shotgun (WGS) entry which is preliminary data.</text>
</comment>
<reference evidence="1 2" key="1">
    <citation type="submission" date="2019-02" db="EMBL/GenBank/DDBJ databases">
        <title>Arundinibacter roseus gen. nov., sp. nov., a new member of the family Cytophagaceae.</title>
        <authorList>
            <person name="Szuroczki S."/>
            <person name="Khayer B."/>
            <person name="Sproer C."/>
            <person name="Toumi M."/>
            <person name="Szabo A."/>
            <person name="Felfoldi T."/>
            <person name="Schumann P."/>
            <person name="Toth E."/>
        </authorList>
    </citation>
    <scope>NUCLEOTIDE SEQUENCE [LARGE SCALE GENOMIC DNA]</scope>
    <source>
        <strain evidence="1 2">DMA-k-7a</strain>
    </source>
</reference>
<evidence type="ECO:0000313" key="2">
    <source>
        <dbReference type="Proteomes" id="UP000295706"/>
    </source>
</evidence>
<dbReference type="RefSeq" id="WP_132121703.1">
    <property type="nucleotide sequence ID" value="NZ_SMJU01000018.1"/>
</dbReference>
<dbReference type="OrthoDB" id="903144at2"/>
<dbReference type="EMBL" id="SMJU01000018">
    <property type="protein sequence ID" value="TDB60090.1"/>
    <property type="molecule type" value="Genomic_DNA"/>
</dbReference>
<protein>
    <submittedName>
        <fullName evidence="1">Uncharacterized protein</fullName>
    </submittedName>
</protein>
<proteinExistence type="predicted"/>
<sequence length="604" mass="69128">MLVFRLLWLFIIISFSVSAQQRRLEIDSITNQYKVITTVENTQDLRIANDGIDMEVTLNPLKPSTAVDITLHFSDQIDLSLIDNFYFTAQYDCYPIQSCGIFSVYLSITSNLIDHDSRSIKCTVEGLKPGMRFRITSIIWGLDGDPCSSEHVYYRFITTLPESEGVQKKLLLVINEEWENHAGINVTIDQYSQDLKRTMNMEIEKYYIGTSIPEKVELLDYVKNKYFDDNLTHLFFIGSNAAVPIATIVYDEANQIGAKYTGSSFTWYTNLWYSSYVLDPVGNEFISSRYQNTCYRAPEEIRNPVFQQSSSAISFGMLLPNPAHDQHQMADKIIAYFDKLHRYKNYEIEFDKKVLTSDGFASDLESVQKIHNGRWTAVDTVQFGRVKDLYYSGNDFIWKEDYFKKIQRNSYEIFNFNGHGSPNYHSFGVGNSEVSGLDTLNIQIMNFHSCEIGKFNRSYYLANEYLERGNVLAVHAYSQLFFQATIGNESALARDFRVYGPFGWMANGSSISDAFRYGNGYNDSEIILGDPLLKLREFCGPVVYSQTSGNWHDRTTWVCGHIPTIVDNVHILPGHVINLENQGESRKITIEGTLNISQNGTLSY</sequence>
<organism evidence="1 2">
    <name type="scientific">Arundinibacter roseus</name>
    <dbReference type="NCBI Taxonomy" id="2070510"/>
    <lineage>
        <taxon>Bacteria</taxon>
        <taxon>Pseudomonadati</taxon>
        <taxon>Bacteroidota</taxon>
        <taxon>Cytophagia</taxon>
        <taxon>Cytophagales</taxon>
        <taxon>Spirosomataceae</taxon>
        <taxon>Arundinibacter</taxon>
    </lineage>
</organism>
<dbReference type="AlphaFoldDB" id="A0A4R4JYT6"/>
<evidence type="ECO:0000313" key="1">
    <source>
        <dbReference type="EMBL" id="TDB60090.1"/>
    </source>
</evidence>
<keyword evidence="2" id="KW-1185">Reference proteome</keyword>